<dbReference type="GO" id="GO:0005886">
    <property type="term" value="C:plasma membrane"/>
    <property type="evidence" value="ECO:0007669"/>
    <property type="project" value="UniProtKB-SubCell"/>
</dbReference>
<proteinExistence type="predicted"/>
<keyword evidence="2" id="KW-1003">Cell membrane</keyword>
<dbReference type="GO" id="GO:0016787">
    <property type="term" value="F:hydrolase activity"/>
    <property type="evidence" value="ECO:0007669"/>
    <property type="project" value="UniProtKB-KW"/>
</dbReference>
<evidence type="ECO:0000313" key="9">
    <source>
        <dbReference type="EMBL" id="OAA90292.1"/>
    </source>
</evidence>
<evidence type="ECO:0000256" key="7">
    <source>
        <dbReference type="SAM" id="Phobius"/>
    </source>
</evidence>
<dbReference type="PANTHER" id="PTHR14969:SF62">
    <property type="entry name" value="DECAPRENYLPHOSPHORYL-5-PHOSPHORIBOSE PHOSPHATASE RV3807C-RELATED"/>
    <property type="match status" value="1"/>
</dbReference>
<gene>
    <name evidence="9" type="ORF">WY13_01195</name>
</gene>
<dbReference type="PATRIC" id="fig|1538.10.peg.96"/>
<keyword evidence="4" id="KW-0378">Hydrolase</keyword>
<dbReference type="RefSeq" id="WP_063554756.1">
    <property type="nucleotide sequence ID" value="NZ_LITT01000011.1"/>
</dbReference>
<dbReference type="CDD" id="cd01610">
    <property type="entry name" value="PAP2_like"/>
    <property type="match status" value="1"/>
</dbReference>
<dbReference type="OrthoDB" id="9789113at2"/>
<keyword evidence="6 7" id="KW-0472">Membrane</keyword>
<dbReference type="InterPro" id="IPR000326">
    <property type="entry name" value="PAP2/HPO"/>
</dbReference>
<evidence type="ECO:0000256" key="2">
    <source>
        <dbReference type="ARBA" id="ARBA00022475"/>
    </source>
</evidence>
<evidence type="ECO:0000256" key="6">
    <source>
        <dbReference type="ARBA" id="ARBA00023136"/>
    </source>
</evidence>
<evidence type="ECO:0000256" key="4">
    <source>
        <dbReference type="ARBA" id="ARBA00022801"/>
    </source>
</evidence>
<comment type="caution">
    <text evidence="9">The sequence shown here is derived from an EMBL/GenBank/DDBJ whole genome shotgun (WGS) entry which is preliminary data.</text>
</comment>
<dbReference type="Proteomes" id="UP000077407">
    <property type="component" value="Unassembled WGS sequence"/>
</dbReference>
<dbReference type="Pfam" id="PF01569">
    <property type="entry name" value="PAP2"/>
    <property type="match status" value="1"/>
</dbReference>
<evidence type="ECO:0000313" key="10">
    <source>
        <dbReference type="Proteomes" id="UP000077407"/>
    </source>
</evidence>
<dbReference type="PANTHER" id="PTHR14969">
    <property type="entry name" value="SPHINGOSINE-1-PHOSPHATE PHOSPHOHYDROLASE"/>
    <property type="match status" value="1"/>
</dbReference>
<feature type="transmembrane region" description="Helical" evidence="7">
    <location>
        <begin position="31"/>
        <end position="55"/>
    </location>
</feature>
<name>A0A162L2P8_9CLOT</name>
<dbReference type="AlphaFoldDB" id="A0A162L2P8"/>
<accession>A0A162L2P8</accession>
<dbReference type="SMART" id="SM00014">
    <property type="entry name" value="acidPPc"/>
    <property type="match status" value="1"/>
</dbReference>
<evidence type="ECO:0000256" key="3">
    <source>
        <dbReference type="ARBA" id="ARBA00022692"/>
    </source>
</evidence>
<evidence type="ECO:0000256" key="1">
    <source>
        <dbReference type="ARBA" id="ARBA00004651"/>
    </source>
</evidence>
<dbReference type="InterPro" id="IPR036938">
    <property type="entry name" value="PAP2/HPO_sf"/>
</dbReference>
<keyword evidence="3 7" id="KW-0812">Transmembrane</keyword>
<feature type="transmembrane region" description="Helical" evidence="7">
    <location>
        <begin position="133"/>
        <end position="151"/>
    </location>
</feature>
<dbReference type="Gene3D" id="1.20.144.10">
    <property type="entry name" value="Phosphatidic acid phosphatase type 2/haloperoxidase"/>
    <property type="match status" value="1"/>
</dbReference>
<feature type="transmembrane region" description="Helical" evidence="7">
    <location>
        <begin position="61"/>
        <end position="81"/>
    </location>
</feature>
<protein>
    <submittedName>
        <fullName evidence="9">Undecaprenyl pyrophosphate phosphatase</fullName>
    </submittedName>
</protein>
<feature type="transmembrane region" description="Helical" evidence="7">
    <location>
        <begin position="157"/>
        <end position="175"/>
    </location>
</feature>
<organism evidence="9 10">
    <name type="scientific">Clostridium ljungdahlii</name>
    <dbReference type="NCBI Taxonomy" id="1538"/>
    <lineage>
        <taxon>Bacteria</taxon>
        <taxon>Bacillati</taxon>
        <taxon>Bacillota</taxon>
        <taxon>Clostridia</taxon>
        <taxon>Eubacteriales</taxon>
        <taxon>Clostridiaceae</taxon>
        <taxon>Clostridium</taxon>
    </lineage>
</organism>
<feature type="domain" description="Phosphatidic acid phosphatase type 2/haloperoxidase" evidence="8">
    <location>
        <begin position="62"/>
        <end position="172"/>
    </location>
</feature>
<evidence type="ECO:0000256" key="5">
    <source>
        <dbReference type="ARBA" id="ARBA00022989"/>
    </source>
</evidence>
<evidence type="ECO:0000259" key="8">
    <source>
        <dbReference type="SMART" id="SM00014"/>
    </source>
</evidence>
<keyword evidence="5 7" id="KW-1133">Transmembrane helix</keyword>
<dbReference type="SUPFAM" id="SSF48317">
    <property type="entry name" value="Acid phosphatase/Vanadium-dependent haloperoxidase"/>
    <property type="match status" value="1"/>
</dbReference>
<reference evidence="9 10" key="1">
    <citation type="journal article" date="2015" name="Biotechnol. Bioeng.">
        <title>Genome sequence and phenotypic characterization of Caulobacter segnis.</title>
        <authorList>
            <person name="Patel S."/>
            <person name="Fletcher B."/>
            <person name="Scott D.C."/>
            <person name="Ely B."/>
        </authorList>
    </citation>
    <scope>NUCLEOTIDE SEQUENCE [LARGE SCALE GENOMIC DNA]</scope>
    <source>
        <strain evidence="9 10">ERI-2</strain>
    </source>
</reference>
<sequence>MHLNILRKIDMFDNYILFSIKKYVQNKYLDMLMPIVTNMGNLGIVWIIIAIILILDKPYRIIGSVVILTLIVSTIAGEGIVKHIVRRTRPCNQQNSLNMLISKPISYSFPSGHTLSSFAAAEVLSMYFTEYKLIFIGIAFLIALSRMYLYVHYPTDVIAGVILGILCSKLIFIILQEGLMEKAAIFYQNIL</sequence>
<comment type="subcellular location">
    <subcellularLocation>
        <location evidence="1">Cell membrane</location>
        <topology evidence="1">Multi-pass membrane protein</topology>
    </subcellularLocation>
</comment>
<dbReference type="EMBL" id="LITT01000011">
    <property type="protein sequence ID" value="OAA90292.1"/>
    <property type="molecule type" value="Genomic_DNA"/>
</dbReference>